<evidence type="ECO:0000256" key="2">
    <source>
        <dbReference type="ARBA" id="ARBA00022475"/>
    </source>
</evidence>
<accession>A0A1G7GXT6</accession>
<evidence type="ECO:0000256" key="3">
    <source>
        <dbReference type="ARBA" id="ARBA00022670"/>
    </source>
</evidence>
<evidence type="ECO:0000259" key="12">
    <source>
        <dbReference type="Pfam" id="PF01435"/>
    </source>
</evidence>
<proteinExistence type="predicted"/>
<dbReference type="EMBL" id="FNBN01000001">
    <property type="protein sequence ID" value="SDE92873.1"/>
    <property type="molecule type" value="Genomic_DNA"/>
</dbReference>
<evidence type="ECO:0000313" key="14">
    <source>
        <dbReference type="Proteomes" id="UP000199045"/>
    </source>
</evidence>
<keyword evidence="6" id="KW-0378">Hydrolase</keyword>
<evidence type="ECO:0000256" key="8">
    <source>
        <dbReference type="ARBA" id="ARBA00022989"/>
    </source>
</evidence>
<keyword evidence="7" id="KW-0862">Zinc</keyword>
<comment type="cofactor">
    <cofactor evidence="1">
        <name>Zn(2+)</name>
        <dbReference type="ChEBI" id="CHEBI:29105"/>
    </cofactor>
</comment>
<evidence type="ECO:0000256" key="7">
    <source>
        <dbReference type="ARBA" id="ARBA00022833"/>
    </source>
</evidence>
<keyword evidence="8 11" id="KW-1133">Transmembrane helix</keyword>
<feature type="transmembrane region" description="Helical" evidence="11">
    <location>
        <begin position="12"/>
        <end position="38"/>
    </location>
</feature>
<dbReference type="OrthoDB" id="9789270at2"/>
<dbReference type="GO" id="GO:0006508">
    <property type="term" value="P:proteolysis"/>
    <property type="evidence" value="ECO:0007669"/>
    <property type="project" value="UniProtKB-KW"/>
</dbReference>
<dbReference type="Gene3D" id="3.30.2010.10">
    <property type="entry name" value="Metalloproteases ('zincins'), catalytic domain"/>
    <property type="match status" value="1"/>
</dbReference>
<dbReference type="InterPro" id="IPR050083">
    <property type="entry name" value="HtpX_protease"/>
</dbReference>
<dbReference type="PANTHER" id="PTHR43221:SF2">
    <property type="entry name" value="PROTEASE HTPX HOMOLOG"/>
    <property type="match status" value="1"/>
</dbReference>
<keyword evidence="4 11" id="KW-0812">Transmembrane</keyword>
<evidence type="ECO:0000256" key="1">
    <source>
        <dbReference type="ARBA" id="ARBA00001947"/>
    </source>
</evidence>
<evidence type="ECO:0000313" key="13">
    <source>
        <dbReference type="EMBL" id="SDE92873.1"/>
    </source>
</evidence>
<feature type="domain" description="Peptidase M48" evidence="12">
    <location>
        <begin position="101"/>
        <end position="360"/>
    </location>
</feature>
<reference evidence="13 14" key="1">
    <citation type="submission" date="2016-10" db="EMBL/GenBank/DDBJ databases">
        <authorList>
            <person name="de Groot N.N."/>
        </authorList>
    </citation>
    <scope>NUCLEOTIDE SEQUENCE [LARGE SCALE GENOMIC DNA]</scope>
    <source>
        <strain evidence="13 14">DSM 527</strain>
    </source>
</reference>
<keyword evidence="10 11" id="KW-0472">Membrane</keyword>
<dbReference type="CDD" id="cd07328">
    <property type="entry name" value="M48_Ste24p_like"/>
    <property type="match status" value="1"/>
</dbReference>
<evidence type="ECO:0000256" key="11">
    <source>
        <dbReference type="SAM" id="Phobius"/>
    </source>
</evidence>
<dbReference type="Pfam" id="PF01435">
    <property type="entry name" value="Peptidase_M48"/>
    <property type="match status" value="1"/>
</dbReference>
<dbReference type="Proteomes" id="UP000199045">
    <property type="component" value="Unassembled WGS sequence"/>
</dbReference>
<evidence type="ECO:0000256" key="9">
    <source>
        <dbReference type="ARBA" id="ARBA00023049"/>
    </source>
</evidence>
<evidence type="ECO:0000256" key="5">
    <source>
        <dbReference type="ARBA" id="ARBA00022723"/>
    </source>
</evidence>
<keyword evidence="9" id="KW-0482">Metalloprotease</keyword>
<keyword evidence="5" id="KW-0479">Metal-binding</keyword>
<gene>
    <name evidence="13" type="ORF">SAMN04488121_101204</name>
</gene>
<dbReference type="PANTHER" id="PTHR43221">
    <property type="entry name" value="PROTEASE HTPX"/>
    <property type="match status" value="1"/>
</dbReference>
<evidence type="ECO:0000256" key="4">
    <source>
        <dbReference type="ARBA" id="ARBA00022692"/>
    </source>
</evidence>
<evidence type="ECO:0000256" key="10">
    <source>
        <dbReference type="ARBA" id="ARBA00023136"/>
    </source>
</evidence>
<keyword evidence="2" id="KW-1003">Cell membrane</keyword>
<organism evidence="13 14">
    <name type="scientific">Chitinophaga filiformis</name>
    <name type="common">Myxococcus filiformis</name>
    <name type="synonym">Flexibacter filiformis</name>
    <dbReference type="NCBI Taxonomy" id="104663"/>
    <lineage>
        <taxon>Bacteria</taxon>
        <taxon>Pseudomonadati</taxon>
        <taxon>Bacteroidota</taxon>
        <taxon>Chitinophagia</taxon>
        <taxon>Chitinophagales</taxon>
        <taxon>Chitinophagaceae</taxon>
        <taxon>Chitinophaga</taxon>
    </lineage>
</organism>
<keyword evidence="3 13" id="KW-0645">Protease</keyword>
<dbReference type="GO" id="GO:0004222">
    <property type="term" value="F:metalloendopeptidase activity"/>
    <property type="evidence" value="ECO:0007669"/>
    <property type="project" value="InterPro"/>
</dbReference>
<protein>
    <submittedName>
        <fullName evidence="13">Zn-dependent protease with chaperone function</fullName>
    </submittedName>
</protein>
<evidence type="ECO:0000256" key="6">
    <source>
        <dbReference type="ARBA" id="ARBA00022801"/>
    </source>
</evidence>
<feature type="transmembrane region" description="Helical" evidence="11">
    <location>
        <begin position="58"/>
        <end position="83"/>
    </location>
</feature>
<dbReference type="AlphaFoldDB" id="A0A1G7GXT6"/>
<dbReference type="InterPro" id="IPR001915">
    <property type="entry name" value="Peptidase_M48"/>
</dbReference>
<name>A0A1G7GXT6_CHIFI</name>
<dbReference type="GO" id="GO:0046872">
    <property type="term" value="F:metal ion binding"/>
    <property type="evidence" value="ECO:0007669"/>
    <property type="project" value="UniProtKB-KW"/>
</dbReference>
<dbReference type="STRING" id="104663.SAMN04488121_101204"/>
<feature type="transmembrane region" description="Helical" evidence="11">
    <location>
        <begin position="215"/>
        <end position="236"/>
    </location>
</feature>
<sequence length="697" mass="80953">MMSGMYFRQEVLRMTGGVLLFYVTYIILLLCSLLLMAAFTWSGSTLIAYASYKGVSGIFLSVAGAVLLLLGILQSVFILLFLFSKHKTTVPYRTIVTEKEQPVLFDFIHKLVKQTNAPSPKKVYLVPDVNAVVFHSPGITGLFGEGDKNLVIGLGMVNSLNISEFKMVLAHEFGHFSQRSMKLVLHVYTINRIIYNILYENRGWRNAIIWLSNKGLFAALLSRLFVLLAAGLHFLFRNMHELINRQYMRLSREMEFNADEVAVSICGTDTAISAMRRAEMSNACFQQLLQRATTWARQQRFIRNIYEAHRMLIKYHAKQHSTPLDHQQLPQYNDDHFGTMVKSQVQFRDQWASHPTQEEREQRYLAANIPGVTMAQSAWTLFHDAERLQEQMSQQVYQVLTPEETPGHWSSAEDLIREIEASHEQYAFPEPYNNYYDDRPFSDIPPGRLEPFSEEEQILYTLSTLYTKEHRQRIRRYFRDVQDAATLQAIISREIQVTQFTYGDVQYRSHEALKILDKLQQQIARDSEWLEEHDLLALRYHYTFALRHALEAAFNLQEQYKCVLSHQARASALNEIAGMIMESVPVFYSSNNTSPTKTDSWLQILRQEATQLQQLLQDLLFQHHISDQWEPDLQQKVTHFIQHQYPYLLTHPPLPDELEAMHDISAAVSDHYNNSILLMKKDFLHRCLDFSELSVPH</sequence>